<evidence type="ECO:0000259" key="3">
    <source>
        <dbReference type="Pfam" id="PF06030"/>
    </source>
</evidence>
<accession>A0ABW1TJX9</accession>
<feature type="domain" description="WxL Interacting Protein host binding" evidence="4">
    <location>
        <begin position="165"/>
        <end position="299"/>
    </location>
</feature>
<dbReference type="InterPro" id="IPR021759">
    <property type="entry name" value="WxLIP_HBD"/>
</dbReference>
<dbReference type="RefSeq" id="WP_225417529.1">
    <property type="nucleotide sequence ID" value="NZ_JBHSSJ010000001.1"/>
</dbReference>
<feature type="chain" id="PRO_5046518120" evidence="2">
    <location>
        <begin position="20"/>
        <end position="341"/>
    </location>
</feature>
<keyword evidence="2" id="KW-0732">Signal</keyword>
<evidence type="ECO:0000313" key="5">
    <source>
        <dbReference type="EMBL" id="MFC6274076.1"/>
    </source>
</evidence>
<evidence type="ECO:0000313" key="6">
    <source>
        <dbReference type="Proteomes" id="UP001596191"/>
    </source>
</evidence>
<organism evidence="5 6">
    <name type="scientific">Levilactobacillus tangyuanensis</name>
    <dbReference type="NCBI Taxonomy" id="2486021"/>
    <lineage>
        <taxon>Bacteria</taxon>
        <taxon>Bacillati</taxon>
        <taxon>Bacillota</taxon>
        <taxon>Bacilli</taxon>
        <taxon>Lactobacillales</taxon>
        <taxon>Lactobacillaceae</taxon>
        <taxon>Levilactobacillus</taxon>
    </lineage>
</organism>
<keyword evidence="1" id="KW-0472">Membrane</keyword>
<dbReference type="InterPro" id="IPR010317">
    <property type="entry name" value="WxLIP_PGBD"/>
</dbReference>
<keyword evidence="1" id="KW-0812">Transmembrane</keyword>
<evidence type="ECO:0000256" key="1">
    <source>
        <dbReference type="SAM" id="Phobius"/>
    </source>
</evidence>
<dbReference type="EMBL" id="JBHSSJ010000001">
    <property type="protein sequence ID" value="MFC6274076.1"/>
    <property type="molecule type" value="Genomic_DNA"/>
</dbReference>
<reference evidence="6" key="1">
    <citation type="journal article" date="2019" name="Int. J. Syst. Evol. Microbiol.">
        <title>The Global Catalogue of Microorganisms (GCM) 10K type strain sequencing project: providing services to taxonomists for standard genome sequencing and annotation.</title>
        <authorList>
            <consortium name="The Broad Institute Genomics Platform"/>
            <consortium name="The Broad Institute Genome Sequencing Center for Infectious Disease"/>
            <person name="Wu L."/>
            <person name="Ma J."/>
        </authorList>
    </citation>
    <scope>NUCLEOTIDE SEQUENCE [LARGE SCALE GENOMIC DNA]</scope>
    <source>
        <strain evidence="6">CCM 8907</strain>
    </source>
</reference>
<proteinExistence type="predicted"/>
<name>A0ABW1TJX9_9LACO</name>
<keyword evidence="1" id="KW-1133">Transmembrane helix</keyword>
<comment type="caution">
    <text evidence="5">The sequence shown here is derived from an EMBL/GenBank/DDBJ whole genome shotgun (WGS) entry which is preliminary data.</text>
</comment>
<feature type="domain" description="WxL Interacting Protein peptidoglycan binding" evidence="3">
    <location>
        <begin position="32"/>
        <end position="152"/>
    </location>
</feature>
<dbReference type="Proteomes" id="UP001596191">
    <property type="component" value="Unassembled WGS sequence"/>
</dbReference>
<feature type="signal peptide" evidence="2">
    <location>
        <begin position="1"/>
        <end position="19"/>
    </location>
</feature>
<evidence type="ECO:0000256" key="2">
    <source>
        <dbReference type="SAM" id="SignalP"/>
    </source>
</evidence>
<feature type="transmembrane region" description="Helical" evidence="1">
    <location>
        <begin position="310"/>
        <end position="332"/>
    </location>
</feature>
<evidence type="ECO:0000259" key="4">
    <source>
        <dbReference type="Pfam" id="PF11797"/>
    </source>
</evidence>
<keyword evidence="6" id="KW-1185">Reference proteome</keyword>
<dbReference type="Pfam" id="PF11797">
    <property type="entry name" value="WxLIP_HBD"/>
    <property type="match status" value="1"/>
</dbReference>
<sequence length="341" mass="37792">MKRGLKFLLALGFAMMSLAGQMPTAAANSVGYTVRAVLPSNQDDPTVNYFALRTKPNARQRLTIVINNTSSSRQKYWVSVNQAVTNDNGVIDYSQTNPKLDPSLKVGIKNIFTKASNQKVTVPANTQKRVALTYKMPAKKLRGIILGGVYVEQVPPKTQNSGAAITLNNAFSYAIGVRLRENTTTIAPNLRLHQIQAVQVNRRNLVTANLQNSQPGIMQKLTVNARVTNAGSTQTLIRQQQSGMGMAPNSNFNFGIPWGNQNLPSGRYTLYLSAKAGAQKWQFKRNFTIQGTTVRRLNKTVLTPTKQPNYWLYALLGLLIAMLLAVIGYLLYRDHHEKLTK</sequence>
<gene>
    <name evidence="5" type="ORF">ACFQET_00920</name>
</gene>
<protein>
    <submittedName>
        <fullName evidence="5">DUF916 and DUF3324 domain-containing protein</fullName>
    </submittedName>
</protein>
<dbReference type="Pfam" id="PF06030">
    <property type="entry name" value="WxLIP_PGBD"/>
    <property type="match status" value="1"/>
</dbReference>